<dbReference type="SMART" id="SM00354">
    <property type="entry name" value="HTH_LACI"/>
    <property type="match status" value="1"/>
</dbReference>
<dbReference type="InterPro" id="IPR010982">
    <property type="entry name" value="Lambda_DNA-bd_dom_sf"/>
</dbReference>
<evidence type="ECO:0000256" key="3">
    <source>
        <dbReference type="ARBA" id="ARBA00023163"/>
    </source>
</evidence>
<dbReference type="SUPFAM" id="SSF53822">
    <property type="entry name" value="Periplasmic binding protein-like I"/>
    <property type="match status" value="1"/>
</dbReference>
<evidence type="ECO:0000256" key="2">
    <source>
        <dbReference type="ARBA" id="ARBA00023125"/>
    </source>
</evidence>
<dbReference type="InterPro" id="IPR000843">
    <property type="entry name" value="HTH_LacI"/>
</dbReference>
<dbReference type="SUPFAM" id="SSF47413">
    <property type="entry name" value="lambda repressor-like DNA-binding domains"/>
    <property type="match status" value="1"/>
</dbReference>
<dbReference type="CDD" id="cd06267">
    <property type="entry name" value="PBP1_LacI_sugar_binding-like"/>
    <property type="match status" value="1"/>
</dbReference>
<keyword evidence="1" id="KW-0805">Transcription regulation</keyword>
<dbReference type="CDD" id="cd01392">
    <property type="entry name" value="HTH_LacI"/>
    <property type="match status" value="1"/>
</dbReference>
<evidence type="ECO:0000259" key="5">
    <source>
        <dbReference type="PROSITE" id="PS50943"/>
    </source>
</evidence>
<dbReference type="Proteomes" id="UP001282284">
    <property type="component" value="Unassembled WGS sequence"/>
</dbReference>
<accession>A0ABU4G639</accession>
<dbReference type="Pfam" id="PF00356">
    <property type="entry name" value="LacI"/>
    <property type="match status" value="1"/>
</dbReference>
<evidence type="ECO:0000313" key="7">
    <source>
        <dbReference type="Proteomes" id="UP001282284"/>
    </source>
</evidence>
<dbReference type="PROSITE" id="PS50943">
    <property type="entry name" value="HTH_CROC1"/>
    <property type="match status" value="1"/>
</dbReference>
<dbReference type="Gene3D" id="3.40.50.2300">
    <property type="match status" value="2"/>
</dbReference>
<keyword evidence="3" id="KW-0804">Transcription</keyword>
<dbReference type="PANTHER" id="PTHR30146:SF109">
    <property type="entry name" value="HTH-TYPE TRANSCRIPTIONAL REGULATOR GALS"/>
    <property type="match status" value="1"/>
</dbReference>
<reference evidence="6 7" key="1">
    <citation type="submission" date="2023-06" db="EMBL/GenBank/DDBJ databases">
        <title>Sporosarcina sp. nov., isolated from Korean traditional fermented seafood 'Jeotgal'.</title>
        <authorList>
            <person name="Yang A.I."/>
            <person name="Shin N.-R."/>
        </authorList>
    </citation>
    <scope>NUCLEOTIDE SEQUENCE [LARGE SCALE GENOMIC DNA]</scope>
    <source>
        <strain evidence="6 7">KCTC13119</strain>
    </source>
</reference>
<evidence type="ECO:0000259" key="4">
    <source>
        <dbReference type="PROSITE" id="PS50932"/>
    </source>
</evidence>
<keyword evidence="7" id="KW-1185">Reference proteome</keyword>
<evidence type="ECO:0000313" key="6">
    <source>
        <dbReference type="EMBL" id="MDW0112437.1"/>
    </source>
</evidence>
<dbReference type="RefSeq" id="WP_317942336.1">
    <property type="nucleotide sequence ID" value="NZ_JAUBDI010000003.1"/>
</dbReference>
<evidence type="ECO:0000256" key="1">
    <source>
        <dbReference type="ARBA" id="ARBA00023015"/>
    </source>
</evidence>
<feature type="domain" description="HTH lacI-type" evidence="4">
    <location>
        <begin position="2"/>
        <end position="56"/>
    </location>
</feature>
<dbReference type="PROSITE" id="PS50932">
    <property type="entry name" value="HTH_LACI_2"/>
    <property type="match status" value="1"/>
</dbReference>
<comment type="caution">
    <text evidence="6">The sequence shown here is derived from an EMBL/GenBank/DDBJ whole genome shotgun (WGS) entry which is preliminary data.</text>
</comment>
<dbReference type="Gene3D" id="1.10.260.40">
    <property type="entry name" value="lambda repressor-like DNA-binding domains"/>
    <property type="match status" value="1"/>
</dbReference>
<dbReference type="PANTHER" id="PTHR30146">
    <property type="entry name" value="LACI-RELATED TRANSCRIPTIONAL REPRESSOR"/>
    <property type="match status" value="1"/>
</dbReference>
<dbReference type="Pfam" id="PF00532">
    <property type="entry name" value="Peripla_BP_1"/>
    <property type="match status" value="1"/>
</dbReference>
<keyword evidence="2 6" id="KW-0238">DNA-binding</keyword>
<dbReference type="GO" id="GO:0003677">
    <property type="term" value="F:DNA binding"/>
    <property type="evidence" value="ECO:0007669"/>
    <property type="project" value="UniProtKB-KW"/>
</dbReference>
<protein>
    <submittedName>
        <fullName evidence="6">LacI family DNA-binding transcriptional regulator</fullName>
    </submittedName>
</protein>
<gene>
    <name evidence="6" type="ORF">QT711_04515</name>
</gene>
<dbReference type="InterPro" id="IPR001761">
    <property type="entry name" value="Peripla_BP/Lac1_sug-bd_dom"/>
</dbReference>
<name>A0ABU4G639_9BACL</name>
<feature type="domain" description="HTH cro/C1-type" evidence="5">
    <location>
        <begin position="3"/>
        <end position="46"/>
    </location>
</feature>
<dbReference type="EMBL" id="JAUBDI010000003">
    <property type="protein sequence ID" value="MDW0112437.1"/>
    <property type="molecule type" value="Genomic_DNA"/>
</dbReference>
<sequence length="332" mass="36464">MPTIKDVSKLAGVSVATVSRYLNKNGYVSQQAADAIAEVIDKLNYKPNNIARSLAGMKTATIALMVPDILNPFFPEVARATEDAANAYDYTLILCNTDNNPEKEQKYIETLIHKQVDGIIISSYTIKPEQLEHLQKRKIPVILMDNHLSGSSIVSLMSNNFNGGKLATEHLQNQGCRKIAHICGPIHITSSRERTNGYEVIAKQLDSFTPSLIAYSDFTVKGGYRAMQELIQKHPDLDGVFASNDLMAAGAIKALQEANLSVPTDVKVIGFDGIQMEMMSPEISTVAQPIYEIGKTAVDTLVKLINGDPIETYTQTFEVELQVKQSTSIQSK</sequence>
<dbReference type="InterPro" id="IPR028082">
    <property type="entry name" value="Peripla_BP_I"/>
</dbReference>
<dbReference type="InterPro" id="IPR001387">
    <property type="entry name" value="Cro/C1-type_HTH"/>
</dbReference>
<organism evidence="6 7">
    <name type="scientific">Sporosarcina saromensis</name>
    <dbReference type="NCBI Taxonomy" id="359365"/>
    <lineage>
        <taxon>Bacteria</taxon>
        <taxon>Bacillati</taxon>
        <taxon>Bacillota</taxon>
        <taxon>Bacilli</taxon>
        <taxon>Bacillales</taxon>
        <taxon>Caryophanaceae</taxon>
        <taxon>Sporosarcina</taxon>
    </lineage>
</organism>
<proteinExistence type="predicted"/>
<dbReference type="PRINTS" id="PR00036">
    <property type="entry name" value="HTHLACI"/>
</dbReference>